<accession>A0A7K1GNK2</accession>
<name>A0A7K1GNK2_9FLAO</name>
<evidence type="ECO:0000313" key="3">
    <source>
        <dbReference type="Proteomes" id="UP000488936"/>
    </source>
</evidence>
<gene>
    <name evidence="2" type="ORF">GJV77_11295</name>
</gene>
<dbReference type="InterPro" id="IPR033122">
    <property type="entry name" value="LETM1-like_RBD"/>
</dbReference>
<proteinExistence type="predicted"/>
<feature type="domain" description="Letm1 RBD" evidence="1">
    <location>
        <begin position="333"/>
        <end position="389"/>
    </location>
</feature>
<keyword evidence="3" id="KW-1185">Reference proteome</keyword>
<comment type="caution">
    <text evidence="2">The sequence shown here is derived from an EMBL/GenBank/DDBJ whole genome shotgun (WGS) entry which is preliminary data.</text>
</comment>
<sequence length="391" mass="45741">MNPSINGWIVKYFSNKQAYQIFDLDKSIPIELQIRKIGLSYGIINIANLPNIFQTFKLTQEELAKFCFLQLLENVHNKLCVNSEQNEFVESIIAYYELIIPKKNTLFSTFFDEKNPYSRLEKILSLRWKEHFFSQSKNNNTILNMLLLYIDVLAYEAYLTNNIEPKVYTTYLIEKAIEILIKFKEEKRPNSEQDIHLILFLKKLTSDEDLNDPILYHDSNLRLNFIIDFIICNSWDNEIKTLVIPKAINEAFSILKEEKENVNESINTFKKLLEAQNLDYSFYKSTNLLNNIVTNSTSYIEFLLTRNKTRLIKELQKNTQLMKLLAESTYRDLNDEEKKMVKNQTIDALKTIPSLAIFLMPGGTVLLPVILKFIPSLLPSSFNENKADDKH</sequence>
<dbReference type="NCBIfam" id="NF040639">
    <property type="entry name" value="LETM1_rel_film"/>
    <property type="match status" value="1"/>
</dbReference>
<reference evidence="2 3" key="1">
    <citation type="journal article" date="2006" name="Int. J. Syst. Evol. Microbiol.">
        <title>Myroides pelagicus sp. nov., isolated from seawater in Thailand.</title>
        <authorList>
            <person name="Yoon J."/>
            <person name="Maneerat S."/>
            <person name="Kawai F."/>
            <person name="Yokota A."/>
        </authorList>
    </citation>
    <scope>NUCLEOTIDE SEQUENCE [LARGE SCALE GENOMIC DNA]</scope>
    <source>
        <strain evidence="2 3">SM1T</strain>
    </source>
</reference>
<dbReference type="EMBL" id="WMJY01000027">
    <property type="protein sequence ID" value="MTH30482.1"/>
    <property type="molecule type" value="Genomic_DNA"/>
</dbReference>
<dbReference type="Pfam" id="PF07766">
    <property type="entry name" value="LETM1_RBD"/>
    <property type="match status" value="1"/>
</dbReference>
<dbReference type="Proteomes" id="UP000488936">
    <property type="component" value="Unassembled WGS sequence"/>
</dbReference>
<evidence type="ECO:0000313" key="2">
    <source>
        <dbReference type="EMBL" id="MTH30482.1"/>
    </source>
</evidence>
<organism evidence="2 3">
    <name type="scientific">Myroides pelagicus</name>
    <dbReference type="NCBI Taxonomy" id="270914"/>
    <lineage>
        <taxon>Bacteria</taxon>
        <taxon>Pseudomonadati</taxon>
        <taxon>Bacteroidota</taxon>
        <taxon>Flavobacteriia</taxon>
        <taxon>Flavobacteriales</taxon>
        <taxon>Flavobacteriaceae</taxon>
        <taxon>Myroides</taxon>
    </lineage>
</organism>
<protein>
    <recommendedName>
        <fullName evidence="1">Letm1 RBD domain-containing protein</fullName>
    </recommendedName>
</protein>
<dbReference type="AlphaFoldDB" id="A0A7K1GNK2"/>
<evidence type="ECO:0000259" key="1">
    <source>
        <dbReference type="Pfam" id="PF07766"/>
    </source>
</evidence>
<dbReference type="GO" id="GO:0043022">
    <property type="term" value="F:ribosome binding"/>
    <property type="evidence" value="ECO:0007669"/>
    <property type="project" value="InterPro"/>
</dbReference>